<feature type="region of interest" description="Disordered" evidence="2">
    <location>
        <begin position="327"/>
        <end position="359"/>
    </location>
</feature>
<keyword evidence="6" id="KW-1185">Reference proteome</keyword>
<dbReference type="Proteomes" id="UP000014760">
    <property type="component" value="Unassembled WGS sequence"/>
</dbReference>
<gene>
    <name evidence="4" type="ORF">CAPTEDRAFT_219010</name>
</gene>
<proteinExistence type="predicted"/>
<evidence type="ECO:0000259" key="3">
    <source>
        <dbReference type="Pfam" id="PF07859"/>
    </source>
</evidence>
<evidence type="ECO:0000313" key="6">
    <source>
        <dbReference type="Proteomes" id="UP000014760"/>
    </source>
</evidence>
<dbReference type="InterPro" id="IPR029058">
    <property type="entry name" value="AB_hydrolase_fold"/>
</dbReference>
<dbReference type="InterPro" id="IPR013094">
    <property type="entry name" value="AB_hydrolase_3"/>
</dbReference>
<sequence length="517" mass="57934">MIRKTAKVLVLLATTAVAVPYGVALLSHMMWGWPRNYRRALSPRKVYMLNYSLLLQVKKVKYTLLKLKWMYFYKNAKANRLIKDLKFGSNNNRLDMYMPLDPAGLTIPGPRPVIVFLFGGSWSSGDKDMYGMLCSELADNTQAVVCCPNYSLYPKGLVDDMVQDVVDCVDWLREHVHKYDGDKDRIALVGHSAGGHLAMMAVLELVQKGLIHNPDSIIMSSAEAALVTSQSELRQASSFTQSFLFEDGHFAPSSRSSCIPIEGTSSAGSGSFYMVQDRARQLSASSADDKQGSDTFVVVGDESNGSYISDREAPSIGSIEEVDVPVVDQEEKEEVEREEEEVEVKEEEEHEVVEEEEKKEPLIPEVNIEMTKEIQSHSAGSLSSIKLVIGLAGVYDISDHYDHEAWRGIEDVSKMARAMFGPQHFQRFSPTFIVRHLPKNTRLPAIQLIHGDVDIVVPNSSSMIFGKALWENGCRNVRYSVIPQCDHYQICLDLMDPASDWHSIVMGEIMQAVKYHL</sequence>
<evidence type="ECO:0000313" key="4">
    <source>
        <dbReference type="EMBL" id="ELU06539.1"/>
    </source>
</evidence>
<dbReference type="PANTHER" id="PTHR48081:SF33">
    <property type="entry name" value="KYNURENINE FORMAMIDASE"/>
    <property type="match status" value="1"/>
</dbReference>
<feature type="domain" description="Alpha/beta hydrolase fold-3" evidence="3">
    <location>
        <begin position="114"/>
        <end position="241"/>
    </location>
</feature>
<dbReference type="HOGENOM" id="CLU_012494_2_5_1"/>
<dbReference type="EMBL" id="KB300556">
    <property type="protein sequence ID" value="ELU06539.1"/>
    <property type="molecule type" value="Genomic_DNA"/>
</dbReference>
<dbReference type="Gene3D" id="3.40.50.1820">
    <property type="entry name" value="alpha/beta hydrolase"/>
    <property type="match status" value="2"/>
</dbReference>
<name>R7UJ05_CAPTE</name>
<accession>R7UJ05</accession>
<dbReference type="EnsemblMetazoa" id="CapteT219010">
    <property type="protein sequence ID" value="CapteP219010"/>
    <property type="gene ID" value="CapteG219010"/>
</dbReference>
<dbReference type="AlphaFoldDB" id="R7UJ05"/>
<dbReference type="Pfam" id="PF07859">
    <property type="entry name" value="Abhydrolase_3"/>
    <property type="match status" value="1"/>
</dbReference>
<protein>
    <recommendedName>
        <fullName evidence="3">Alpha/beta hydrolase fold-3 domain-containing protein</fullName>
    </recommendedName>
</protein>
<keyword evidence="1" id="KW-0378">Hydrolase</keyword>
<evidence type="ECO:0000313" key="5">
    <source>
        <dbReference type="EnsemblMetazoa" id="CapteP219010"/>
    </source>
</evidence>
<dbReference type="GO" id="GO:0004061">
    <property type="term" value="F:arylformamidase activity"/>
    <property type="evidence" value="ECO:0007669"/>
    <property type="project" value="TreeGrafter"/>
</dbReference>
<dbReference type="OMA" id="STYCLLA"/>
<evidence type="ECO:0000256" key="2">
    <source>
        <dbReference type="SAM" id="MobiDB-lite"/>
    </source>
</evidence>
<reference evidence="5" key="3">
    <citation type="submission" date="2015-06" db="UniProtKB">
        <authorList>
            <consortium name="EnsemblMetazoa"/>
        </authorList>
    </citation>
    <scope>IDENTIFICATION</scope>
</reference>
<reference evidence="4 6" key="2">
    <citation type="journal article" date="2013" name="Nature">
        <title>Insights into bilaterian evolution from three spiralian genomes.</title>
        <authorList>
            <person name="Simakov O."/>
            <person name="Marletaz F."/>
            <person name="Cho S.J."/>
            <person name="Edsinger-Gonzales E."/>
            <person name="Havlak P."/>
            <person name="Hellsten U."/>
            <person name="Kuo D.H."/>
            <person name="Larsson T."/>
            <person name="Lv J."/>
            <person name="Arendt D."/>
            <person name="Savage R."/>
            <person name="Osoegawa K."/>
            <person name="de Jong P."/>
            <person name="Grimwood J."/>
            <person name="Chapman J.A."/>
            <person name="Shapiro H."/>
            <person name="Aerts A."/>
            <person name="Otillar R.P."/>
            <person name="Terry A.Y."/>
            <person name="Boore J.L."/>
            <person name="Grigoriev I.V."/>
            <person name="Lindberg D.R."/>
            <person name="Seaver E.C."/>
            <person name="Weisblat D.A."/>
            <person name="Putnam N.H."/>
            <person name="Rokhsar D.S."/>
        </authorList>
    </citation>
    <scope>NUCLEOTIDE SEQUENCE</scope>
    <source>
        <strain evidence="4 6">I ESC-2004</strain>
    </source>
</reference>
<dbReference type="EMBL" id="AMQN01007380">
    <property type="status" value="NOT_ANNOTATED_CDS"/>
    <property type="molecule type" value="Genomic_DNA"/>
</dbReference>
<dbReference type="OrthoDB" id="433474at2759"/>
<organism evidence="4">
    <name type="scientific">Capitella teleta</name>
    <name type="common">Polychaete worm</name>
    <dbReference type="NCBI Taxonomy" id="283909"/>
    <lineage>
        <taxon>Eukaryota</taxon>
        <taxon>Metazoa</taxon>
        <taxon>Spiralia</taxon>
        <taxon>Lophotrochozoa</taxon>
        <taxon>Annelida</taxon>
        <taxon>Polychaeta</taxon>
        <taxon>Sedentaria</taxon>
        <taxon>Scolecida</taxon>
        <taxon>Capitellidae</taxon>
        <taxon>Capitella</taxon>
    </lineage>
</organism>
<dbReference type="InterPro" id="IPR050300">
    <property type="entry name" value="GDXG_lipolytic_enzyme"/>
</dbReference>
<dbReference type="PANTHER" id="PTHR48081">
    <property type="entry name" value="AB HYDROLASE SUPERFAMILY PROTEIN C4A8.06C"/>
    <property type="match status" value="1"/>
</dbReference>
<evidence type="ECO:0000256" key="1">
    <source>
        <dbReference type="ARBA" id="ARBA00022801"/>
    </source>
</evidence>
<dbReference type="SUPFAM" id="SSF53474">
    <property type="entry name" value="alpha/beta-Hydrolases"/>
    <property type="match status" value="2"/>
</dbReference>
<dbReference type="STRING" id="283909.R7UJ05"/>
<feature type="compositionally biased region" description="Acidic residues" evidence="2">
    <location>
        <begin position="327"/>
        <end position="355"/>
    </location>
</feature>
<reference evidence="6" key="1">
    <citation type="submission" date="2012-12" db="EMBL/GenBank/DDBJ databases">
        <authorList>
            <person name="Hellsten U."/>
            <person name="Grimwood J."/>
            <person name="Chapman J.A."/>
            <person name="Shapiro H."/>
            <person name="Aerts A."/>
            <person name="Otillar R.P."/>
            <person name="Terry A.Y."/>
            <person name="Boore J.L."/>
            <person name="Simakov O."/>
            <person name="Marletaz F."/>
            <person name="Cho S.-J."/>
            <person name="Edsinger-Gonzales E."/>
            <person name="Havlak P."/>
            <person name="Kuo D.-H."/>
            <person name="Larsson T."/>
            <person name="Lv J."/>
            <person name="Arendt D."/>
            <person name="Savage R."/>
            <person name="Osoegawa K."/>
            <person name="de Jong P."/>
            <person name="Lindberg D.R."/>
            <person name="Seaver E.C."/>
            <person name="Weisblat D.A."/>
            <person name="Putnam N.H."/>
            <person name="Grigoriev I.V."/>
            <person name="Rokhsar D.S."/>
        </authorList>
    </citation>
    <scope>NUCLEOTIDE SEQUENCE</scope>
    <source>
        <strain evidence="6">I ESC-2004</strain>
    </source>
</reference>